<feature type="disulfide bond" evidence="12">
    <location>
        <begin position="39"/>
        <end position="119"/>
    </location>
</feature>
<dbReference type="PANTHER" id="PTHR31517:SF81">
    <property type="entry name" value="PEROXIDASE"/>
    <property type="match status" value="1"/>
</dbReference>
<protein>
    <recommendedName>
        <fullName evidence="13">Peroxidase</fullName>
        <ecNumber evidence="13">1.11.1.7</ecNumber>
    </recommendedName>
</protein>
<evidence type="ECO:0000256" key="5">
    <source>
        <dbReference type="ARBA" id="ARBA00023002"/>
    </source>
</evidence>
<evidence type="ECO:0000256" key="13">
    <source>
        <dbReference type="RuleBase" id="RU362060"/>
    </source>
</evidence>
<dbReference type="Gene3D" id="1.10.520.10">
    <property type="match status" value="1"/>
</dbReference>
<keyword evidence="2 13" id="KW-0575">Peroxidase</keyword>
<feature type="binding site" evidence="10">
    <location>
        <position position="256"/>
    </location>
    <ligand>
        <name>Ca(2+)</name>
        <dbReference type="ChEBI" id="CHEBI:29108"/>
        <label>2</label>
    </ligand>
</feature>
<comment type="subcellular location">
    <subcellularLocation>
        <location evidence="13">Secreted</location>
    </subcellularLocation>
</comment>
<comment type="similarity">
    <text evidence="13">Belongs to the peroxidase family. Classical plant (class III) peroxidase subfamily.</text>
</comment>
<dbReference type="GO" id="GO:0006979">
    <property type="term" value="P:response to oxidative stress"/>
    <property type="evidence" value="ECO:0007669"/>
    <property type="project" value="UniProtKB-UniRule"/>
</dbReference>
<keyword evidence="13" id="KW-0376">Hydrogen peroxide</keyword>
<feature type="binding site" evidence="9">
    <location>
        <position position="167"/>
    </location>
    <ligand>
        <name>substrate</name>
    </ligand>
</feature>
<dbReference type="InterPro" id="IPR033905">
    <property type="entry name" value="Secretory_peroxidase"/>
</dbReference>
<dbReference type="FunFam" id="1.10.420.10:FF:000001">
    <property type="entry name" value="Peroxidase"/>
    <property type="match status" value="1"/>
</dbReference>
<reference evidence="15 16" key="1">
    <citation type="submission" date="2021-07" db="EMBL/GenBank/DDBJ databases">
        <title>The Aristolochia fimbriata genome: insights into angiosperm evolution, floral development and chemical biosynthesis.</title>
        <authorList>
            <person name="Jiao Y."/>
        </authorList>
    </citation>
    <scope>NUCLEOTIDE SEQUENCE [LARGE SCALE GENOMIC DNA]</scope>
    <source>
        <strain evidence="15">IBCAS-2021</strain>
        <tissue evidence="15">Leaf</tissue>
    </source>
</reference>
<feature type="binding site" evidence="10">
    <location>
        <position position="76"/>
    </location>
    <ligand>
        <name>Ca(2+)</name>
        <dbReference type="ChEBI" id="CHEBI:29108"/>
        <label>1</label>
    </ligand>
</feature>
<dbReference type="InterPro" id="IPR010255">
    <property type="entry name" value="Haem_peroxidase_sf"/>
</dbReference>
<dbReference type="EMBL" id="JAINDJ010000002">
    <property type="protein sequence ID" value="KAG9457818.1"/>
    <property type="molecule type" value="Genomic_DNA"/>
</dbReference>
<comment type="cofactor">
    <cofactor evidence="10 13">
        <name>heme b</name>
        <dbReference type="ChEBI" id="CHEBI:60344"/>
    </cofactor>
    <text evidence="10 13">Binds 1 heme b (iron(II)-protoporphyrin IX) group per subunit.</text>
</comment>
<evidence type="ECO:0000256" key="10">
    <source>
        <dbReference type="PIRSR" id="PIRSR600823-3"/>
    </source>
</evidence>
<feature type="disulfide bond" evidence="12">
    <location>
        <begin position="72"/>
        <end position="77"/>
    </location>
</feature>
<comment type="caution">
    <text evidence="15">The sequence shown here is derived from an EMBL/GenBank/DDBJ whole genome shotgun (WGS) entry which is preliminary data.</text>
</comment>
<dbReference type="Pfam" id="PF00141">
    <property type="entry name" value="peroxidase"/>
    <property type="match status" value="1"/>
</dbReference>
<feature type="chain" id="PRO_5043099123" description="Peroxidase" evidence="13">
    <location>
        <begin position="25"/>
        <end position="328"/>
    </location>
</feature>
<dbReference type="PROSITE" id="PS50873">
    <property type="entry name" value="PEROXIDASE_4"/>
    <property type="match status" value="1"/>
</dbReference>
<dbReference type="EC" id="1.11.1.7" evidence="13"/>
<evidence type="ECO:0000256" key="12">
    <source>
        <dbReference type="PIRSR" id="PIRSR600823-5"/>
    </source>
</evidence>
<evidence type="ECO:0000256" key="8">
    <source>
        <dbReference type="PIRSR" id="PIRSR600823-1"/>
    </source>
</evidence>
<evidence type="ECO:0000313" key="15">
    <source>
        <dbReference type="EMBL" id="KAG9457818.1"/>
    </source>
</evidence>
<comment type="catalytic activity">
    <reaction evidence="1 13">
        <text>2 a phenolic donor + H2O2 = 2 a phenolic radical donor + 2 H2O</text>
        <dbReference type="Rhea" id="RHEA:56136"/>
        <dbReference type="ChEBI" id="CHEBI:15377"/>
        <dbReference type="ChEBI" id="CHEBI:16240"/>
        <dbReference type="ChEBI" id="CHEBI:139520"/>
        <dbReference type="ChEBI" id="CHEBI:139521"/>
        <dbReference type="EC" id="1.11.1.7"/>
    </reaction>
</comment>
<evidence type="ECO:0000256" key="6">
    <source>
        <dbReference type="ARBA" id="ARBA00023004"/>
    </source>
</evidence>
<dbReference type="CDD" id="cd00693">
    <property type="entry name" value="secretory_peroxidase"/>
    <property type="match status" value="1"/>
</dbReference>
<keyword evidence="4 10" id="KW-0479">Metal-binding</keyword>
<sequence>MPMRSTSVLSFLLLLFLSISLFLAEGGNSLSYDFYDETCPQVERLVREGLAPIFLTDPTSPAALLRLLFHDCQVQGCDASILLDSQGNNVTSEMVSEKNFGVRRRDGIQMIKSVAEAECPGQVSCADLLVLAAREAVSVSGGPRIRVPLGRRDALTASNELADALLPSATTDVDGMLRIFSDKGMNVEESVALIGAHTIGITHCININTYGEDHLIGGTRTGPSHFQEFLKLGCRGAGSVAKTAFLVNDRTSLVFDNQYYRDAIDGRGLLRIDAEVSKDPRTAPIVAEFAREQSYFFEVFASAFVKLASSGVLAGDEGRVARTCNRID</sequence>
<feature type="disulfide bond" evidence="12">
    <location>
        <begin position="204"/>
        <end position="234"/>
    </location>
</feature>
<dbReference type="GO" id="GO:0020037">
    <property type="term" value="F:heme binding"/>
    <property type="evidence" value="ECO:0007669"/>
    <property type="project" value="UniProtKB-UniRule"/>
</dbReference>
<feature type="binding site" evidence="10">
    <location>
        <position position="251"/>
    </location>
    <ligand>
        <name>Ca(2+)</name>
        <dbReference type="ChEBI" id="CHEBI:29108"/>
        <label>2</label>
    </ligand>
</feature>
<proteinExistence type="inferred from homology"/>
<dbReference type="Proteomes" id="UP000825729">
    <property type="component" value="Unassembled WGS sequence"/>
</dbReference>
<evidence type="ECO:0000256" key="11">
    <source>
        <dbReference type="PIRSR" id="PIRSR600823-4"/>
    </source>
</evidence>
<keyword evidence="3 13" id="KW-0349">Heme</keyword>
<evidence type="ECO:0000256" key="7">
    <source>
        <dbReference type="ARBA" id="ARBA00023157"/>
    </source>
</evidence>
<feature type="signal peptide" evidence="13">
    <location>
        <begin position="1"/>
        <end position="24"/>
    </location>
</feature>
<dbReference type="InterPro" id="IPR002016">
    <property type="entry name" value="Haem_peroxidase"/>
</dbReference>
<dbReference type="Gene3D" id="1.10.420.10">
    <property type="entry name" value="Peroxidase, domain 2"/>
    <property type="match status" value="1"/>
</dbReference>
<evidence type="ECO:0000256" key="9">
    <source>
        <dbReference type="PIRSR" id="PIRSR600823-2"/>
    </source>
</evidence>
<dbReference type="PRINTS" id="PR00461">
    <property type="entry name" value="PLPEROXIDASE"/>
</dbReference>
<feature type="active site" description="Proton acceptor" evidence="8">
    <location>
        <position position="70"/>
    </location>
</feature>
<feature type="binding site" evidence="10">
    <location>
        <position position="80"/>
    </location>
    <ligand>
        <name>Ca(2+)</name>
        <dbReference type="ChEBI" id="CHEBI:29108"/>
        <label>1</label>
    </ligand>
</feature>
<feature type="site" description="Transition state stabilizer" evidence="11">
    <location>
        <position position="66"/>
    </location>
</feature>
<feature type="disulfide bond" evidence="12">
    <location>
        <begin position="125"/>
        <end position="324"/>
    </location>
</feature>
<accession>A0AAV7FE14</accession>
<dbReference type="GO" id="GO:0140825">
    <property type="term" value="F:lactoperoxidase activity"/>
    <property type="evidence" value="ECO:0007669"/>
    <property type="project" value="UniProtKB-EC"/>
</dbReference>
<keyword evidence="13" id="KW-0964">Secreted</keyword>
<keyword evidence="6 10" id="KW-0408">Iron</keyword>
<keyword evidence="5 13" id="KW-0560">Oxidoreductase</keyword>
<feature type="domain" description="Plant heme peroxidase family profile" evidence="14">
    <location>
        <begin position="29"/>
        <end position="328"/>
    </location>
</feature>
<evidence type="ECO:0000259" key="14">
    <source>
        <dbReference type="PROSITE" id="PS50873"/>
    </source>
</evidence>
<comment type="cofactor">
    <cofactor evidence="10 13">
        <name>Ca(2+)</name>
        <dbReference type="ChEBI" id="CHEBI:29108"/>
    </cofactor>
    <text evidence="10 13">Binds 2 calcium ions per subunit.</text>
</comment>
<name>A0AAV7FE14_ARIFI</name>
<feature type="binding site" evidence="10">
    <location>
        <position position="78"/>
    </location>
    <ligand>
        <name>Ca(2+)</name>
        <dbReference type="ChEBI" id="CHEBI:29108"/>
        <label>1</label>
    </ligand>
</feature>
<keyword evidence="10 13" id="KW-0106">Calcium</keyword>
<dbReference type="GO" id="GO:0005576">
    <property type="term" value="C:extracellular region"/>
    <property type="evidence" value="ECO:0007669"/>
    <property type="project" value="UniProtKB-SubCell"/>
</dbReference>
<feature type="binding site" evidence="10">
    <location>
        <position position="74"/>
    </location>
    <ligand>
        <name>Ca(2+)</name>
        <dbReference type="ChEBI" id="CHEBI:29108"/>
        <label>1</label>
    </ligand>
</feature>
<dbReference type="AlphaFoldDB" id="A0AAV7FE14"/>
<gene>
    <name evidence="15" type="ORF">H6P81_002326</name>
</gene>
<dbReference type="GO" id="GO:0046872">
    <property type="term" value="F:metal ion binding"/>
    <property type="evidence" value="ECO:0007669"/>
    <property type="project" value="UniProtKB-UniRule"/>
</dbReference>
<dbReference type="GO" id="GO:0042744">
    <property type="term" value="P:hydrogen peroxide catabolic process"/>
    <property type="evidence" value="ECO:0007669"/>
    <property type="project" value="UniProtKB-KW"/>
</dbReference>
<evidence type="ECO:0000256" key="4">
    <source>
        <dbReference type="ARBA" id="ARBA00022723"/>
    </source>
</evidence>
<organism evidence="15 16">
    <name type="scientific">Aristolochia fimbriata</name>
    <name type="common">White veined hardy Dutchman's pipe vine</name>
    <dbReference type="NCBI Taxonomy" id="158543"/>
    <lineage>
        <taxon>Eukaryota</taxon>
        <taxon>Viridiplantae</taxon>
        <taxon>Streptophyta</taxon>
        <taxon>Embryophyta</taxon>
        <taxon>Tracheophyta</taxon>
        <taxon>Spermatophyta</taxon>
        <taxon>Magnoliopsida</taxon>
        <taxon>Magnoliidae</taxon>
        <taxon>Piperales</taxon>
        <taxon>Aristolochiaceae</taxon>
        <taxon>Aristolochia</taxon>
    </lineage>
</organism>
<feature type="binding site" description="axial binding residue" evidence="10">
    <location>
        <position position="197"/>
    </location>
    <ligand>
        <name>heme b</name>
        <dbReference type="ChEBI" id="CHEBI:60344"/>
    </ligand>
    <ligandPart>
        <name>Fe</name>
        <dbReference type="ChEBI" id="CHEBI:18248"/>
    </ligandPart>
</feature>
<dbReference type="SUPFAM" id="SSF48113">
    <property type="entry name" value="Heme-dependent peroxidases"/>
    <property type="match status" value="1"/>
</dbReference>
<feature type="binding site" evidence="10">
    <location>
        <position position="71"/>
    </location>
    <ligand>
        <name>Ca(2+)</name>
        <dbReference type="ChEBI" id="CHEBI:29108"/>
        <label>1</label>
    </ligand>
</feature>
<feature type="binding site" evidence="10">
    <location>
        <position position="198"/>
    </location>
    <ligand>
        <name>Ca(2+)</name>
        <dbReference type="ChEBI" id="CHEBI:29108"/>
        <label>2</label>
    </ligand>
</feature>
<dbReference type="PANTHER" id="PTHR31517">
    <property type="match status" value="1"/>
</dbReference>
<comment type="function">
    <text evidence="13">Removal of H(2)O(2), oxidation of toxic reductants, biosynthesis and degradation of lignin, suberization, auxin catabolism, response to environmental stresses such as wounding, pathogen attack and oxidative stress.</text>
</comment>
<keyword evidence="16" id="KW-1185">Reference proteome</keyword>
<keyword evidence="13" id="KW-0732">Signal</keyword>
<keyword evidence="7 12" id="KW-1015">Disulfide bond</keyword>
<dbReference type="InterPro" id="IPR000823">
    <property type="entry name" value="Peroxidase_pln"/>
</dbReference>
<evidence type="ECO:0000256" key="1">
    <source>
        <dbReference type="ARBA" id="ARBA00000189"/>
    </source>
</evidence>
<evidence type="ECO:0000313" key="16">
    <source>
        <dbReference type="Proteomes" id="UP000825729"/>
    </source>
</evidence>
<dbReference type="PRINTS" id="PR00458">
    <property type="entry name" value="PEROXIDASE"/>
</dbReference>
<evidence type="ECO:0000256" key="3">
    <source>
        <dbReference type="ARBA" id="ARBA00022617"/>
    </source>
</evidence>
<evidence type="ECO:0000256" key="2">
    <source>
        <dbReference type="ARBA" id="ARBA00022559"/>
    </source>
</evidence>